<protein>
    <submittedName>
        <fullName evidence="2">60S ribosomal protein L18a-like protein isoform X2</fullName>
    </submittedName>
</protein>
<dbReference type="EMBL" id="GGEC01024147">
    <property type="protein sequence ID" value="MBX04631.1"/>
    <property type="molecule type" value="Transcribed_RNA"/>
</dbReference>
<keyword evidence="2" id="KW-0687">Ribonucleoprotein</keyword>
<feature type="region of interest" description="Disordered" evidence="1">
    <location>
        <begin position="1"/>
        <end position="35"/>
    </location>
</feature>
<proteinExistence type="predicted"/>
<name>A0A2P2KG01_RHIMU</name>
<dbReference type="GO" id="GO:0005840">
    <property type="term" value="C:ribosome"/>
    <property type="evidence" value="ECO:0007669"/>
    <property type="project" value="UniProtKB-KW"/>
</dbReference>
<evidence type="ECO:0000313" key="2">
    <source>
        <dbReference type="EMBL" id="MBX04631.1"/>
    </source>
</evidence>
<sequence>MVAKYHISGNTNPSKRENHPIPQPKQGRGLSNIPSWGSSASMMGIYSPFLQSTASFECP</sequence>
<keyword evidence="2" id="KW-0689">Ribosomal protein</keyword>
<dbReference type="AlphaFoldDB" id="A0A2P2KG01"/>
<evidence type="ECO:0000256" key="1">
    <source>
        <dbReference type="SAM" id="MobiDB-lite"/>
    </source>
</evidence>
<reference evidence="2" key="1">
    <citation type="submission" date="2018-02" db="EMBL/GenBank/DDBJ databases">
        <title>Rhizophora mucronata_Transcriptome.</title>
        <authorList>
            <person name="Meera S.P."/>
            <person name="Sreeshan A."/>
            <person name="Augustine A."/>
        </authorList>
    </citation>
    <scope>NUCLEOTIDE SEQUENCE</scope>
    <source>
        <tissue evidence="2">Leaf</tissue>
    </source>
</reference>
<accession>A0A2P2KG01</accession>
<organism evidence="2">
    <name type="scientific">Rhizophora mucronata</name>
    <name type="common">Asiatic mangrove</name>
    <dbReference type="NCBI Taxonomy" id="61149"/>
    <lineage>
        <taxon>Eukaryota</taxon>
        <taxon>Viridiplantae</taxon>
        <taxon>Streptophyta</taxon>
        <taxon>Embryophyta</taxon>
        <taxon>Tracheophyta</taxon>
        <taxon>Spermatophyta</taxon>
        <taxon>Magnoliopsida</taxon>
        <taxon>eudicotyledons</taxon>
        <taxon>Gunneridae</taxon>
        <taxon>Pentapetalae</taxon>
        <taxon>rosids</taxon>
        <taxon>fabids</taxon>
        <taxon>Malpighiales</taxon>
        <taxon>Rhizophoraceae</taxon>
        <taxon>Rhizophora</taxon>
    </lineage>
</organism>